<dbReference type="InterPro" id="IPR013783">
    <property type="entry name" value="Ig-like_fold"/>
</dbReference>
<feature type="domain" description="DUF5060" evidence="4">
    <location>
        <begin position="700"/>
        <end position="778"/>
    </location>
</feature>
<name>A0A517NK26_9BACT</name>
<dbReference type="PANTHER" id="PTHR43751:SF1">
    <property type="entry name" value="SULFATASE ATSG-RELATED"/>
    <property type="match status" value="1"/>
</dbReference>
<evidence type="ECO:0000259" key="4">
    <source>
        <dbReference type="Pfam" id="PF16586"/>
    </source>
</evidence>
<keyword evidence="1" id="KW-0732">Signal</keyword>
<dbReference type="RefSeq" id="WP_145175295.1">
    <property type="nucleotide sequence ID" value="NZ_CP036525.1"/>
</dbReference>
<feature type="signal peptide" evidence="1">
    <location>
        <begin position="1"/>
        <end position="36"/>
    </location>
</feature>
<dbReference type="InterPro" id="IPR032260">
    <property type="entry name" value="DUF5060"/>
</dbReference>
<reference evidence="5 6" key="1">
    <citation type="submission" date="2019-02" db="EMBL/GenBank/DDBJ databases">
        <title>Deep-cultivation of Planctomycetes and their phenomic and genomic characterization uncovers novel biology.</title>
        <authorList>
            <person name="Wiegand S."/>
            <person name="Jogler M."/>
            <person name="Boedeker C."/>
            <person name="Pinto D."/>
            <person name="Vollmers J."/>
            <person name="Rivas-Marin E."/>
            <person name="Kohn T."/>
            <person name="Peeters S.H."/>
            <person name="Heuer A."/>
            <person name="Rast P."/>
            <person name="Oberbeckmann S."/>
            <person name="Bunk B."/>
            <person name="Jeske O."/>
            <person name="Meyerdierks A."/>
            <person name="Storesund J.E."/>
            <person name="Kallscheuer N."/>
            <person name="Luecker S."/>
            <person name="Lage O.M."/>
            <person name="Pohl T."/>
            <person name="Merkel B.J."/>
            <person name="Hornburger P."/>
            <person name="Mueller R.-W."/>
            <person name="Bruemmer F."/>
            <person name="Labrenz M."/>
            <person name="Spormann A.M."/>
            <person name="Op den Camp H."/>
            <person name="Overmann J."/>
            <person name="Amann R."/>
            <person name="Jetten M.S.M."/>
            <person name="Mascher T."/>
            <person name="Medema M.H."/>
            <person name="Devos D.P."/>
            <person name="Kaster A.-K."/>
            <person name="Ovreas L."/>
            <person name="Rohde M."/>
            <person name="Galperin M.Y."/>
            <person name="Jogler C."/>
        </authorList>
    </citation>
    <scope>NUCLEOTIDE SEQUENCE [LARGE SCALE GENOMIC DNA]</scope>
    <source>
        <strain evidence="5 6">K22_7</strain>
    </source>
</reference>
<evidence type="ECO:0000313" key="5">
    <source>
        <dbReference type="EMBL" id="QDT07393.1"/>
    </source>
</evidence>
<dbReference type="Gene3D" id="2.60.40.10">
    <property type="entry name" value="Immunoglobulins"/>
    <property type="match status" value="1"/>
</dbReference>
<dbReference type="InterPro" id="IPR000917">
    <property type="entry name" value="Sulfatase_N"/>
</dbReference>
<evidence type="ECO:0000259" key="2">
    <source>
        <dbReference type="Pfam" id="PF00884"/>
    </source>
</evidence>
<dbReference type="InterPro" id="IPR017850">
    <property type="entry name" value="Alkaline_phosphatase_core_sf"/>
</dbReference>
<dbReference type="Pfam" id="PF12904">
    <property type="entry name" value="Collagen_bind_2"/>
    <property type="match status" value="1"/>
</dbReference>
<dbReference type="AlphaFoldDB" id="A0A517NK26"/>
<feature type="domain" description="Putative collagen-binding" evidence="3">
    <location>
        <begin position="1197"/>
        <end position="1269"/>
    </location>
</feature>
<dbReference type="SUPFAM" id="SSF53649">
    <property type="entry name" value="Alkaline phosphatase-like"/>
    <property type="match status" value="1"/>
</dbReference>
<dbReference type="GO" id="GO:0047753">
    <property type="term" value="F:choline-sulfatase activity"/>
    <property type="evidence" value="ECO:0007669"/>
    <property type="project" value="UniProtKB-EC"/>
</dbReference>
<evidence type="ECO:0000259" key="3">
    <source>
        <dbReference type="Pfam" id="PF12904"/>
    </source>
</evidence>
<dbReference type="InterPro" id="IPR052701">
    <property type="entry name" value="GAG_Ulvan_Degrading_Sulfatases"/>
</dbReference>
<keyword evidence="6" id="KW-1185">Reference proteome</keyword>
<dbReference type="Gene3D" id="3.20.20.80">
    <property type="entry name" value="Glycosidases"/>
    <property type="match status" value="1"/>
</dbReference>
<evidence type="ECO:0000313" key="6">
    <source>
        <dbReference type="Proteomes" id="UP000318538"/>
    </source>
</evidence>
<dbReference type="Pfam" id="PF16586">
    <property type="entry name" value="DUF5060"/>
    <property type="match status" value="1"/>
</dbReference>
<dbReference type="Pfam" id="PF00884">
    <property type="entry name" value="Sulfatase"/>
    <property type="match status" value="1"/>
</dbReference>
<feature type="domain" description="Sulfatase N-terminal" evidence="2">
    <location>
        <begin position="39"/>
        <end position="316"/>
    </location>
</feature>
<keyword evidence="5" id="KW-0378">Hydrolase</keyword>
<dbReference type="OrthoDB" id="246387at2"/>
<organism evidence="5 6">
    <name type="scientific">Rubripirellula lacrimiformis</name>
    <dbReference type="NCBI Taxonomy" id="1930273"/>
    <lineage>
        <taxon>Bacteria</taxon>
        <taxon>Pseudomonadati</taxon>
        <taxon>Planctomycetota</taxon>
        <taxon>Planctomycetia</taxon>
        <taxon>Pirellulales</taxon>
        <taxon>Pirellulaceae</taxon>
        <taxon>Rubripirellula</taxon>
    </lineage>
</organism>
<evidence type="ECO:0000256" key="1">
    <source>
        <dbReference type="SAM" id="SignalP"/>
    </source>
</evidence>
<gene>
    <name evidence="5" type="primary">betC_16</name>
    <name evidence="5" type="ORF">K227x_58200</name>
</gene>
<dbReference type="Gene3D" id="3.40.720.10">
    <property type="entry name" value="Alkaline Phosphatase, subunit A"/>
    <property type="match status" value="1"/>
</dbReference>
<dbReference type="EMBL" id="CP036525">
    <property type="protein sequence ID" value="QDT07393.1"/>
    <property type="molecule type" value="Genomic_DNA"/>
</dbReference>
<proteinExistence type="predicted"/>
<dbReference type="PANTHER" id="PTHR43751">
    <property type="entry name" value="SULFATASE"/>
    <property type="match status" value="1"/>
</dbReference>
<dbReference type="EC" id="3.1.6.6" evidence="5"/>
<accession>A0A517NK26</accession>
<sequence precursor="true">MNTRSRTCFPWKLAAQCPVPSIALAMVLLCGSTSLAAKPNFVITIADDHGVHHSSVYGSSEFQTPNLQQMAEEGIRFDNAYVASPACAPSRAALFTGRMPYSNGVVGNHEIDLKPGVVSLLPTLLEQGYEVVFHGKVGHAGRKHFGQYVPDGVKILGGGGLQQTMTLDQVETFLQQRPEDAAPLALFLGWTDTHTAWPPKEEARIAPEDVVIPPKIFDTPEARVEMTRYVEGAEDIDRRVGQTRQLIAQHLDVDNTLVVYTSDHGMPWPFAKWSLYETGIRTPLIAVWPGKIQPSSSTDAMVSWIDLMPTLIDLAGGTSPPGIDGRSFAKVLFGETDKHRDVIFATHKGDNEKNVYPIRSVRVGKWKYIRNLHPEFAYTTHTDVWAKESPRDPKHWAHAGHHWQSYIEAAKTDPEAAAFLHDYHSSPAEELYQIEQDPYEQNNLAGSPDHAAKLAELRAMVTKRMEEVGDDESLSGPPQLLKDFALPPTAGDKIFDEVDGTVIIEMESTQSPLGNWKKRTTLDPFTGSGYLEFMGNNPGVGAPDSPLNYDFQINTPGDYWISIRSHKRLTADDGVTARSDMCNDCYVRVEGDYVSADPTLPLEWLQKDTKFWGNAADLNWKNWSSKVVGDHDMIKTVRYRFQAGKQYRLVVSGRAQRFSLDRIVITRIGDQRFNESGNESRLVTTWQQAEVQEVGQDKFAVWQPLSISFDGPRASETDDSPNPFLDYRLQVQFVGPSGQTYEVPGYFDGDGNGGKSGNQWTVKFTPDEQGVWNYQASLRSGPDVAVSLMDAPGQAANLKHASGTLTVQPRDDSASGFSKWGRLEYVGGHYLKFRDGPYWIRGGVDSPENFLAYAGFDNTPASHRYADHASDWQDGDPDWNGGSGKAIIGAINSLADQQVNSLYFLTMNIGGDGGDVWPWSGKPARKGSPTDDNRHFDLSKLRQWETVFAHAQRKGIHLHFVFNEAEEANKKELDDGELGIERKLYYREMVARFGHHNALSWNLCEEYNLGFDLGPERVRSFADYVGAVDPYDHPITVHSAHDPLKELEFTFGDPRFSMTSIQLNQRRIDTLVEDFRTATAAAGRPLPISMDEFTLDVGQDASWRPFDRPELHRRQKLWPTLLSGGQIEFILEDLLKTESFKTANRQALWNSVAIARTFMEEHLPFWEMSPADELVEGESTLKVGLGAGKSFPLNAQVFCKPGHVYAIYYPTASKTGQLDLSSDDGKFQARWYNPRTGQFEGTTAILHAGNWIPLPTAPSAPNQDWVLLLTIENDKRRNER</sequence>
<dbReference type="CDD" id="cd16027">
    <property type="entry name" value="SGSH"/>
    <property type="match status" value="1"/>
</dbReference>
<protein>
    <submittedName>
        <fullName evidence="5">Choline-sulfatase</fullName>
        <ecNumber evidence="5">3.1.6.6</ecNumber>
    </submittedName>
</protein>
<dbReference type="InterPro" id="IPR024749">
    <property type="entry name" value="Collagen-bd_put"/>
</dbReference>
<dbReference type="Proteomes" id="UP000318538">
    <property type="component" value="Chromosome"/>
</dbReference>
<dbReference type="KEGG" id="rlc:K227x_58200"/>
<feature type="chain" id="PRO_5021790811" evidence="1">
    <location>
        <begin position="37"/>
        <end position="1280"/>
    </location>
</feature>